<dbReference type="Proteomes" id="UP001151760">
    <property type="component" value="Unassembled WGS sequence"/>
</dbReference>
<protein>
    <submittedName>
        <fullName evidence="1">Uncharacterized protein</fullName>
    </submittedName>
</protein>
<keyword evidence="2" id="KW-1185">Reference proteome</keyword>
<name>A0ABQ5B7X5_9ASTR</name>
<evidence type="ECO:0000313" key="2">
    <source>
        <dbReference type="Proteomes" id="UP001151760"/>
    </source>
</evidence>
<evidence type="ECO:0000313" key="1">
    <source>
        <dbReference type="EMBL" id="GJT10339.1"/>
    </source>
</evidence>
<proteinExistence type="predicted"/>
<reference evidence="1" key="2">
    <citation type="submission" date="2022-01" db="EMBL/GenBank/DDBJ databases">
        <authorList>
            <person name="Yamashiro T."/>
            <person name="Shiraishi A."/>
            <person name="Satake H."/>
            <person name="Nakayama K."/>
        </authorList>
    </citation>
    <scope>NUCLEOTIDE SEQUENCE</scope>
</reference>
<organism evidence="1 2">
    <name type="scientific">Tanacetum coccineum</name>
    <dbReference type="NCBI Taxonomy" id="301880"/>
    <lineage>
        <taxon>Eukaryota</taxon>
        <taxon>Viridiplantae</taxon>
        <taxon>Streptophyta</taxon>
        <taxon>Embryophyta</taxon>
        <taxon>Tracheophyta</taxon>
        <taxon>Spermatophyta</taxon>
        <taxon>Magnoliopsida</taxon>
        <taxon>eudicotyledons</taxon>
        <taxon>Gunneridae</taxon>
        <taxon>Pentapetalae</taxon>
        <taxon>asterids</taxon>
        <taxon>campanulids</taxon>
        <taxon>Asterales</taxon>
        <taxon>Asteraceae</taxon>
        <taxon>Asteroideae</taxon>
        <taxon>Anthemideae</taxon>
        <taxon>Anthemidinae</taxon>
        <taxon>Tanacetum</taxon>
    </lineage>
</organism>
<dbReference type="EMBL" id="BQNB010012980">
    <property type="protein sequence ID" value="GJT10339.1"/>
    <property type="molecule type" value="Genomic_DNA"/>
</dbReference>
<reference evidence="1" key="1">
    <citation type="journal article" date="2022" name="Int. J. Mol. Sci.">
        <title>Draft Genome of Tanacetum Coccineum: Genomic Comparison of Closely Related Tanacetum-Family Plants.</title>
        <authorList>
            <person name="Yamashiro T."/>
            <person name="Shiraishi A."/>
            <person name="Nakayama K."/>
            <person name="Satake H."/>
        </authorList>
    </citation>
    <scope>NUCLEOTIDE SEQUENCE</scope>
</reference>
<gene>
    <name evidence="1" type="ORF">Tco_0857381</name>
</gene>
<accession>A0ABQ5B7X5</accession>
<comment type="caution">
    <text evidence="1">The sequence shown here is derived from an EMBL/GenBank/DDBJ whole genome shotgun (WGS) entry which is preliminary data.</text>
</comment>
<sequence>MVIREPETGFFYFNTNFDLVFQRESEFRITSTVQLIRLLKHINLDSPEVGEMYKIMEIEIESRDDVNKAKEIVSAKHQLAVKGLSECRASESNIKCIQVKYIVKKVKDYLKTYSSAGMDISWEIHDLNFRGSSCRNLFVLSSPNRERFVGFTDLMRQKSNIMKHKD</sequence>